<dbReference type="EMBL" id="ON529857">
    <property type="protein sequence ID" value="USN15298.1"/>
    <property type="molecule type" value="Genomic_DNA"/>
</dbReference>
<name>A0A9E7MRZ4_9CAUD</name>
<accession>A0A9E7MRZ4</accession>
<evidence type="ECO:0000313" key="1">
    <source>
        <dbReference type="EMBL" id="USN15298.1"/>
    </source>
</evidence>
<organism evidence="1 2">
    <name type="scientific">Brevundimonas phage vB_BpoS-Kikimora</name>
    <dbReference type="NCBI Taxonomy" id="2948601"/>
    <lineage>
        <taxon>Viruses</taxon>
        <taxon>Duplodnaviria</taxon>
        <taxon>Heunggongvirae</taxon>
        <taxon>Uroviricota</taxon>
        <taxon>Caudoviricetes</taxon>
        <taxon>Jeanschmidtviridae</taxon>
        <taxon>Kikimoravirus</taxon>
        <taxon>Kikimoravirus kikimora</taxon>
    </lineage>
</organism>
<gene>
    <name evidence="1" type="ORF">KIKIMORA_01520</name>
</gene>
<keyword evidence="2" id="KW-1185">Reference proteome</keyword>
<reference evidence="1 2" key="1">
    <citation type="submission" date="2022-05" db="EMBL/GenBank/DDBJ databases">
        <authorList>
            <person name="Friedrich I."/>
            <person name="Poehlein A."/>
            <person name="Schneider D."/>
            <person name="Hertel R."/>
            <person name="Daniel R."/>
        </authorList>
    </citation>
    <scope>NUCLEOTIDE SEQUENCE [LARGE SCALE GENOMIC DNA]</scope>
</reference>
<dbReference type="Proteomes" id="UP001056576">
    <property type="component" value="Segment"/>
</dbReference>
<proteinExistence type="predicted"/>
<protein>
    <submittedName>
        <fullName evidence="1">Uncharacterized protein</fullName>
    </submittedName>
</protein>
<evidence type="ECO:0000313" key="2">
    <source>
        <dbReference type="Proteomes" id="UP001056576"/>
    </source>
</evidence>
<sequence>MTPAFTIIASSAPAPTYQDMSGSFWSNERDARFANSAIAGKRAMAKGYFDHGNRYGLLTRLSSVPIDDLRTLRDLFAHHVDTILPQFDALKGRKFHSGGDAIELANGRVYYDRHRAANDLLEQAIHDLFKARQERLTDEGVRALCNIYRYTEYDSEAYRRCATQFTFTSALTDLLKRPYHIEGTPDGREKDGPARVRKMFQAMIDARTLPIKSRPAR</sequence>